<dbReference type="AlphaFoldDB" id="A0A0F9C9I1"/>
<organism evidence="1">
    <name type="scientific">marine sediment metagenome</name>
    <dbReference type="NCBI Taxonomy" id="412755"/>
    <lineage>
        <taxon>unclassified sequences</taxon>
        <taxon>metagenomes</taxon>
        <taxon>ecological metagenomes</taxon>
    </lineage>
</organism>
<reference evidence="1" key="1">
    <citation type="journal article" date="2015" name="Nature">
        <title>Complex archaea that bridge the gap between prokaryotes and eukaryotes.</title>
        <authorList>
            <person name="Spang A."/>
            <person name="Saw J.H."/>
            <person name="Jorgensen S.L."/>
            <person name="Zaremba-Niedzwiedzka K."/>
            <person name="Martijn J."/>
            <person name="Lind A.E."/>
            <person name="van Eijk R."/>
            <person name="Schleper C."/>
            <person name="Guy L."/>
            <person name="Ettema T.J."/>
        </authorList>
    </citation>
    <scope>NUCLEOTIDE SEQUENCE</scope>
</reference>
<accession>A0A0F9C9I1</accession>
<evidence type="ECO:0000313" key="1">
    <source>
        <dbReference type="EMBL" id="KKL22977.1"/>
    </source>
</evidence>
<feature type="non-terminal residue" evidence="1">
    <location>
        <position position="1"/>
    </location>
</feature>
<protein>
    <submittedName>
        <fullName evidence="1">Uncharacterized protein</fullName>
    </submittedName>
</protein>
<comment type="caution">
    <text evidence="1">The sequence shown here is derived from an EMBL/GenBank/DDBJ whole genome shotgun (WGS) entry which is preliminary data.</text>
</comment>
<name>A0A0F9C9I1_9ZZZZ</name>
<proteinExistence type="predicted"/>
<gene>
    <name evidence="1" type="ORF">LCGC14_2429990</name>
</gene>
<dbReference type="EMBL" id="LAZR01037143">
    <property type="protein sequence ID" value="KKL22977.1"/>
    <property type="molecule type" value="Genomic_DNA"/>
</dbReference>
<sequence>PSNAHVLIEVAPVLNEALVDMPVADLDRFDVLVFGRYGTHSRV</sequence>